<evidence type="ECO:0000313" key="2">
    <source>
        <dbReference type="EMBL" id="KAK7027737.1"/>
    </source>
</evidence>
<feature type="compositionally biased region" description="Low complexity" evidence="1">
    <location>
        <begin position="441"/>
        <end position="452"/>
    </location>
</feature>
<dbReference type="Proteomes" id="UP001362999">
    <property type="component" value="Unassembled WGS sequence"/>
</dbReference>
<keyword evidence="3" id="KW-1185">Reference proteome</keyword>
<dbReference type="EMBL" id="JAWWNJ010000029">
    <property type="protein sequence ID" value="KAK7027737.1"/>
    <property type="molecule type" value="Genomic_DNA"/>
</dbReference>
<name>A0AAW0BP33_9AGAR</name>
<gene>
    <name evidence="2" type="ORF">R3P38DRAFT_3520815</name>
</gene>
<dbReference type="AlphaFoldDB" id="A0AAW0BP33"/>
<feature type="compositionally biased region" description="Acidic residues" evidence="1">
    <location>
        <begin position="220"/>
        <end position="231"/>
    </location>
</feature>
<protein>
    <submittedName>
        <fullName evidence="2">Uncharacterized protein</fullName>
    </submittedName>
</protein>
<accession>A0AAW0BP33</accession>
<evidence type="ECO:0000313" key="3">
    <source>
        <dbReference type="Proteomes" id="UP001362999"/>
    </source>
</evidence>
<feature type="non-terminal residue" evidence="2">
    <location>
        <position position="1"/>
    </location>
</feature>
<feature type="compositionally biased region" description="Polar residues" evidence="1">
    <location>
        <begin position="422"/>
        <end position="431"/>
    </location>
</feature>
<feature type="region of interest" description="Disordered" evidence="1">
    <location>
        <begin position="197"/>
        <end position="341"/>
    </location>
</feature>
<feature type="region of interest" description="Disordered" evidence="1">
    <location>
        <begin position="382"/>
        <end position="452"/>
    </location>
</feature>
<feature type="compositionally biased region" description="Pro residues" evidence="1">
    <location>
        <begin position="283"/>
        <end position="297"/>
    </location>
</feature>
<evidence type="ECO:0000256" key="1">
    <source>
        <dbReference type="SAM" id="MobiDB-lite"/>
    </source>
</evidence>
<sequence>IMGPKPKPLPRKFQPAGNTRARTTNAASIDEEDELEASSEVEVVQPTAKTPRHTVNWVKNPRFTHNLLTYLSDHPDFRMKLFSDSTAEAKKEGRKKVVGGDGKGVQCGVLAKHIFAKDPQEKLHYASDPGKLRNEYKEKLTILGATGAGLSSSDIRADSNLASLIGKLFDSFDSIWPWWDILHGFWRELPSYNPIGVQSSEPGTDHASAAEGLFDANGDGAEEDDNDDDNISEASKTRRRRLREADTPNNKRAISIDDDEDEDSELRQQQTPKVKSRKLPRLSPSPPPVPKRNPPQKQPKATGGRDRGGAKSGGSSAKTGSSAKKKPQNALDRLNDIREGEVVRLAEKRKLQHREEMERIGIKKMKYKIKLIQAENERLRLNRGRMSPSSPANIRTRVLNLGSSPSPVRPRRQTASPRRLFPSSTSPSKTRQLPPADSPLKESSSSPFSFLPHDVDTPAATDWSQLVSADVSSMDLSVLDGLDFTSMASSSTNVPNWYLPP</sequence>
<proteinExistence type="predicted"/>
<comment type="caution">
    <text evidence="2">The sequence shown here is derived from an EMBL/GenBank/DDBJ whole genome shotgun (WGS) entry which is preliminary data.</text>
</comment>
<feature type="region of interest" description="Disordered" evidence="1">
    <location>
        <begin position="1"/>
        <end position="47"/>
    </location>
</feature>
<organism evidence="2 3">
    <name type="scientific">Favolaschia claudopus</name>
    <dbReference type="NCBI Taxonomy" id="2862362"/>
    <lineage>
        <taxon>Eukaryota</taxon>
        <taxon>Fungi</taxon>
        <taxon>Dikarya</taxon>
        <taxon>Basidiomycota</taxon>
        <taxon>Agaricomycotina</taxon>
        <taxon>Agaricomycetes</taxon>
        <taxon>Agaricomycetidae</taxon>
        <taxon>Agaricales</taxon>
        <taxon>Marasmiineae</taxon>
        <taxon>Mycenaceae</taxon>
        <taxon>Favolaschia</taxon>
    </lineage>
</organism>
<feature type="non-terminal residue" evidence="2">
    <location>
        <position position="501"/>
    </location>
</feature>
<feature type="compositionally biased region" description="Low complexity" evidence="1">
    <location>
        <begin position="313"/>
        <end position="322"/>
    </location>
</feature>
<feature type="compositionally biased region" description="Acidic residues" evidence="1">
    <location>
        <begin position="29"/>
        <end position="39"/>
    </location>
</feature>
<feature type="compositionally biased region" description="Low complexity" evidence="1">
    <location>
        <begin position="18"/>
        <end position="28"/>
    </location>
</feature>
<reference evidence="2 3" key="1">
    <citation type="journal article" date="2024" name="J Genomics">
        <title>Draft genome sequencing and assembly of Favolaschia claudopus CIRM-BRFM 2984 isolated from oak limbs.</title>
        <authorList>
            <person name="Navarro D."/>
            <person name="Drula E."/>
            <person name="Chaduli D."/>
            <person name="Cazenave R."/>
            <person name="Ahrendt S."/>
            <person name="Wang J."/>
            <person name="Lipzen A."/>
            <person name="Daum C."/>
            <person name="Barry K."/>
            <person name="Grigoriev I.V."/>
            <person name="Favel A."/>
            <person name="Rosso M.N."/>
            <person name="Martin F."/>
        </authorList>
    </citation>
    <scope>NUCLEOTIDE SEQUENCE [LARGE SCALE GENOMIC DNA]</scope>
    <source>
        <strain evidence="2 3">CIRM-BRFM 2984</strain>
    </source>
</reference>